<dbReference type="SUPFAM" id="SSF47095">
    <property type="entry name" value="HMG-box"/>
    <property type="match status" value="1"/>
</dbReference>
<evidence type="ECO:0000313" key="3">
    <source>
        <dbReference type="EMBL" id="KAJ4975079.1"/>
    </source>
</evidence>
<dbReference type="SMART" id="SM00501">
    <property type="entry name" value="BRIGHT"/>
    <property type="match status" value="1"/>
</dbReference>
<feature type="region of interest" description="Disordered" evidence="1">
    <location>
        <begin position="350"/>
        <end position="376"/>
    </location>
</feature>
<dbReference type="PANTHER" id="PTHR46691:SF6">
    <property type="entry name" value="HIGH MOBILITY GROUP B PROTEIN 10-RELATED"/>
    <property type="match status" value="1"/>
</dbReference>
<dbReference type="Proteomes" id="UP001141806">
    <property type="component" value="Unassembled WGS sequence"/>
</dbReference>
<feature type="region of interest" description="Disordered" evidence="1">
    <location>
        <begin position="198"/>
        <end position="218"/>
    </location>
</feature>
<dbReference type="Gene3D" id="1.10.150.60">
    <property type="entry name" value="ARID DNA-binding domain"/>
    <property type="match status" value="1"/>
</dbReference>
<dbReference type="AlphaFoldDB" id="A0A9Q0KR23"/>
<feature type="region of interest" description="Disordered" evidence="1">
    <location>
        <begin position="262"/>
        <end position="293"/>
    </location>
</feature>
<keyword evidence="4" id="KW-1185">Reference proteome</keyword>
<feature type="compositionally biased region" description="Low complexity" evidence="1">
    <location>
        <begin position="12"/>
        <end position="21"/>
    </location>
</feature>
<dbReference type="OrthoDB" id="338531at2759"/>
<dbReference type="InterPro" id="IPR001606">
    <property type="entry name" value="ARID_dom"/>
</dbReference>
<dbReference type="PROSITE" id="PS51011">
    <property type="entry name" value="ARID"/>
    <property type="match status" value="1"/>
</dbReference>
<evidence type="ECO:0000313" key="4">
    <source>
        <dbReference type="Proteomes" id="UP001141806"/>
    </source>
</evidence>
<evidence type="ECO:0000259" key="2">
    <source>
        <dbReference type="PROSITE" id="PS51011"/>
    </source>
</evidence>
<feature type="domain" description="ARID" evidence="2">
    <location>
        <begin position="77"/>
        <end position="168"/>
    </location>
</feature>
<feature type="compositionally biased region" description="Polar residues" evidence="1">
    <location>
        <begin position="352"/>
        <end position="363"/>
    </location>
</feature>
<dbReference type="Gene3D" id="1.10.30.10">
    <property type="entry name" value="High mobility group box domain"/>
    <property type="match status" value="1"/>
</dbReference>
<dbReference type="InterPro" id="IPR045303">
    <property type="entry name" value="ARID_HMGB9-like"/>
</dbReference>
<name>A0A9Q0KR23_9MAGN</name>
<comment type="caution">
    <text evidence="3">The sequence shown here is derived from an EMBL/GenBank/DDBJ whole genome shotgun (WGS) entry which is preliminary data.</text>
</comment>
<dbReference type="EMBL" id="JAMYWD010000003">
    <property type="protein sequence ID" value="KAJ4975079.1"/>
    <property type="molecule type" value="Genomic_DNA"/>
</dbReference>
<gene>
    <name evidence="3" type="ORF">NE237_000185</name>
</gene>
<proteinExistence type="predicted"/>
<reference evidence="3" key="1">
    <citation type="journal article" date="2023" name="Plant J.">
        <title>The genome of the king protea, Protea cynaroides.</title>
        <authorList>
            <person name="Chang J."/>
            <person name="Duong T.A."/>
            <person name="Schoeman C."/>
            <person name="Ma X."/>
            <person name="Roodt D."/>
            <person name="Barker N."/>
            <person name="Li Z."/>
            <person name="Van de Peer Y."/>
            <person name="Mizrachi E."/>
        </authorList>
    </citation>
    <scope>NUCLEOTIDE SEQUENCE</scope>
    <source>
        <tissue evidence="3">Young leaves</tissue>
    </source>
</reference>
<dbReference type="Pfam" id="PF01388">
    <property type="entry name" value="ARID"/>
    <property type="match status" value="1"/>
</dbReference>
<dbReference type="SMART" id="SM01014">
    <property type="entry name" value="ARID"/>
    <property type="match status" value="1"/>
</dbReference>
<feature type="compositionally biased region" description="Polar residues" evidence="1">
    <location>
        <begin position="262"/>
        <end position="272"/>
    </location>
</feature>
<evidence type="ECO:0000256" key="1">
    <source>
        <dbReference type="SAM" id="MobiDB-lite"/>
    </source>
</evidence>
<dbReference type="SUPFAM" id="SSF46774">
    <property type="entry name" value="ARID-like"/>
    <property type="match status" value="1"/>
</dbReference>
<feature type="region of interest" description="Disordered" evidence="1">
    <location>
        <begin position="1"/>
        <end position="21"/>
    </location>
</feature>
<dbReference type="GO" id="GO:0003677">
    <property type="term" value="F:DNA binding"/>
    <property type="evidence" value="ECO:0007669"/>
    <property type="project" value="InterPro"/>
</dbReference>
<dbReference type="CDD" id="cd16872">
    <property type="entry name" value="ARID_HMGB9-like"/>
    <property type="match status" value="1"/>
</dbReference>
<protein>
    <recommendedName>
        <fullName evidence="2">ARID domain-containing protein</fullName>
    </recommendedName>
</protein>
<dbReference type="InterPro" id="IPR036910">
    <property type="entry name" value="HMG_box_dom_sf"/>
</dbReference>
<organism evidence="3 4">
    <name type="scientific">Protea cynaroides</name>
    <dbReference type="NCBI Taxonomy" id="273540"/>
    <lineage>
        <taxon>Eukaryota</taxon>
        <taxon>Viridiplantae</taxon>
        <taxon>Streptophyta</taxon>
        <taxon>Embryophyta</taxon>
        <taxon>Tracheophyta</taxon>
        <taxon>Spermatophyta</taxon>
        <taxon>Magnoliopsida</taxon>
        <taxon>Proteales</taxon>
        <taxon>Proteaceae</taxon>
        <taxon>Protea</taxon>
    </lineage>
</organism>
<feature type="compositionally biased region" description="Polar residues" evidence="1">
    <location>
        <begin position="207"/>
        <end position="218"/>
    </location>
</feature>
<accession>A0A9Q0KR23</accession>
<dbReference type="PANTHER" id="PTHR46691">
    <property type="entry name" value="HIGH MOBILITY GROUP B PROTEIN 9"/>
    <property type="match status" value="1"/>
</dbReference>
<sequence>MSIHLFSGCEPTSTATATGTAIRRTSTTKATTNTATTTTTLTSRVLPLPIPSNGTKAGDLDPTKPYPSPAAEYEEVAQKAEMFMQTLQDLHRFMTTKFMVPTMGGKALDLHRLFVEVTSRGGLEKVIRDRKWRDVIAVFGFPATITNASFVLRKYYISLLHHYEQVYYFRRHGPSTSMAVSVATNTACLPATLEVQANAPPSHEKGTTVNRSPGSTQLQVGSPVSGIIDGKFDNGYFVTVSFGSDKLRGVLYHVPDELQVPRSSMTSAASGRQNRKRSRMALKDPSRPKPNRSGYNFFFAEHYTRLKPSHHGQEKVINKKIGHLWSKLTEDEKQSVNVIWSFTQEGRAEVPSMTSAGNIQKSLSGERTEGQGEIPD</sequence>
<dbReference type="InterPro" id="IPR036431">
    <property type="entry name" value="ARID_dom_sf"/>
</dbReference>